<dbReference type="SUPFAM" id="SSF48371">
    <property type="entry name" value="ARM repeat"/>
    <property type="match status" value="1"/>
</dbReference>
<dbReference type="InterPro" id="IPR016024">
    <property type="entry name" value="ARM-type_fold"/>
</dbReference>
<dbReference type="CDD" id="cd11684">
    <property type="entry name" value="DHR2_DOCK"/>
    <property type="match status" value="1"/>
</dbReference>
<evidence type="ECO:0000256" key="4">
    <source>
        <dbReference type="ARBA" id="ARBA00022658"/>
    </source>
</evidence>
<feature type="compositionally biased region" description="Pro residues" evidence="7">
    <location>
        <begin position="2055"/>
        <end position="2067"/>
    </location>
</feature>
<dbReference type="PANTHER" id="PTHR45653">
    <property type="entry name" value="DEDICATOR OF CYTOKINESIS"/>
    <property type="match status" value="1"/>
</dbReference>
<proteinExistence type="inferred from homology"/>
<keyword evidence="3" id="KW-0597">Phosphoprotein</keyword>
<dbReference type="Pfam" id="PF06920">
    <property type="entry name" value="DHR-2_Lobe_A"/>
    <property type="match status" value="1"/>
</dbReference>
<evidence type="ECO:0000256" key="6">
    <source>
        <dbReference type="SAM" id="Coils"/>
    </source>
</evidence>
<dbReference type="InterPro" id="IPR043161">
    <property type="entry name" value="DOCK_C_lobe_A"/>
</dbReference>
<evidence type="ECO:0000256" key="7">
    <source>
        <dbReference type="SAM" id="MobiDB-lite"/>
    </source>
</evidence>
<evidence type="ECO:0008006" key="12">
    <source>
        <dbReference type="Google" id="ProtNLM"/>
    </source>
</evidence>
<evidence type="ECO:0000256" key="3">
    <source>
        <dbReference type="ARBA" id="ARBA00022553"/>
    </source>
</evidence>
<feature type="region of interest" description="Disordered" evidence="7">
    <location>
        <begin position="2044"/>
        <end position="2069"/>
    </location>
</feature>
<sequence length="2170" mass="242597">MPMPTNAPSRPATPGRSGVWEPLPSIIYGYAVHPLSPSHRDTRISNRPRLSTVTEASTAESLIHRDVVALEVGDEVYAFEKYTPKGKETEGVWYRGYVVCTTRRPPVSWNVSSDPSSSRGPRLEEPQQVFIGIFPDSHIFIREVLPDAEGSLADIAAAFQNGTRLTTANGPGPRTPGPRRDDEEEDPSTIRKSFKLGPPPDQANSSRAGLTVYPASVRSPSPTESHNMKPLPPRPSLKSNDETMSGAAQPIIDEIASALREWHMLMFQYLARRDYQLFQTVREHIEALHLGRRQLLTQSLSEEETTNLRRDCVARLVSGNIVQNLDVIVRHPTGGGLVTVDVEGEIDTRNWMSAVRMYALQASLAYADASGEGSRPLRSRQSLELFSTSPLPTPAHSAFPEYNRSKTFSLTQPPGSQKPAGVPTPKFFHVFLEQRAFVASPCAPGETAELYFSLYNKSDARFVTEEFCVILNHNGVLARDPTARIRALFTDLAPPDIQGTIFLVCRIVRNGSVKIGPNPSSGIPLDNGHRGSHSPGWNSSPTEASPGGNPSMLDGCGAIRRPFGCAVLELTQLTRVVTDPAEVSSTKEHTMHILTPVNEATFSMLHQDIINNNSKEFEKSTRAEMIAISVKIFHGNSRTIVKENTSLLLGAPLISRLGFPDVVFPGEDRNELYIKLWSGDFPSVHNNTARRSVSPFVRGPGTFTTSNIQVTVEVRDALGKTVENVISQGTGEPNISQFHSLVFLRNHQPTFGELIKLALPWKELPRWHLFFTFRYRSSRDKAAKVISGGEAGDKPFAFAFLPLFPDGRAFIEDGSHTLVLYRADRLSQIVPDVYLEATPWLLNGQRHEQLNVSAELQRTAPMIRDVLVIRSSLCSTRHTQNPVLSDLLNWSQIHEKEALLAVLVKFTFVGELEIVKFLRDIFDSLFAILASPMNQARDMDHLVFNALVTVLGIVQDRRFRNFQPVLDIYIQQHFNYASASSHIIHPMNRMFADPIGSDNASPLRAALKVWHYIFKFIVRSRELQRAKEAGVGGGATAEHLESTFRRDLRSHLSEVNKMMTTTSPPSIIGTQTIALQRFTSILPELAQIFPTVEVVSLATAFANSVSSAKGKLAVWKLVMFLQLVKGFLFDNAQSRALLVESVVMWIKPHFGRFDEYTQTQPGDDSSAVDTARVSWLESIRVCTTIVALMLDKLQQKLVDPDVLADRNALRQEQDNVDYLLSLLPRLLESYRELQNTANAHAVERKRTPATSLSTTLVTFPESYPFSLIAQLPRAPKGFNGVYQAEGQVLFSPAQGETAIVLLVILLSSPKKYLLNFFEGVFEIEGRDNFATLLLQLFRVVTSILDNDAWPGNWLNVNIMAHKVLIKMMDAVAVLLEKHFIPSDDDSFQFNTELWREAFQVLLKLLSSDQLVIEEFSPQRRRAVWRMAGDIRGEGAAILQQLWDALGWPDDVSERAGAITRYGGYQTSLSPLVSHVVNLCVSHHDLLRNTAVQILYSMVVSQHQEHRHFDDIEHELISKLDSLFMSDSKADDLSRAFFISHLRHLFESSNVEEQLRERVSTFLDSVDLFLEMLLSVRALPEGEEFSDDRVIATLRLMNFIRRIGRDEIYIKYVHQLVNMHLQSQNYVEAALTLKLHADLYDWNLNSFVEPMEDLLLPQQSQFHRKETLHLLILDYFGKGKAWESAIEICKELAYQHSEVTFNYGRLAEIMRHQAALLEHIISARRYYPDYFRVAFYGNFPVAIRNKQFIYRGYEWEKFGAFCERMLGKHTGAQLLRTLGDPPVDIRFGNDQYIQCSTVTPEPNRDLPIFTNPDVPGAVRTYYEHCAINYFSSPRHIIKVDQDGNEETWVEKTYFTTEESFPAVLRRSEVVAVEVIELSPVENALVEVEQKNKELNALNMRYSTLAKTAQVVSTNPLSMALNGVVDTPAGGGIASYRALFLTHDYITRHPERKELVDNLRAAVDEQVRIIDSCLRLHSQLCPPEMLAFHETLESFFHKNFDEEIRRLSFDAPTERGIPSSSPQGPDAPLYASSLADAISISQSSSSATRTPFGVHSPPVPPLNITPPQSPATSFVGSLIQPTRLQKHIAHLTRHGMNAVASGPGEGIDGYIHRTDSLSIGSPQGSFVNVTGTAGPSVTNNGSLAGSKSAGSLKGRFSRLGSLSFGRRDGNAP</sequence>
<evidence type="ECO:0000313" key="10">
    <source>
        <dbReference type="EMBL" id="KAF8482610.1"/>
    </source>
</evidence>
<dbReference type="CDD" id="cd08679">
    <property type="entry name" value="C2_DOCK180_related"/>
    <property type="match status" value="1"/>
</dbReference>
<comment type="subcellular location">
    <subcellularLocation>
        <location evidence="1">Cytoplasm</location>
    </subcellularLocation>
</comment>
<feature type="domain" description="DOCKER" evidence="9">
    <location>
        <begin position="1599"/>
        <end position="2010"/>
    </location>
</feature>
<dbReference type="Pfam" id="PF16172">
    <property type="entry name" value="DOCK_N"/>
    <property type="match status" value="1"/>
</dbReference>
<protein>
    <recommendedName>
        <fullName evidence="12">Cytoplasmic protein</fullName>
    </recommendedName>
</protein>
<dbReference type="Gene3D" id="1.20.1270.350">
    <property type="entry name" value="Dedicator of cytokinesis N-terminal subdomain"/>
    <property type="match status" value="1"/>
</dbReference>
<reference evidence="10" key="1">
    <citation type="submission" date="2019-10" db="EMBL/GenBank/DDBJ databases">
        <authorList>
            <consortium name="DOE Joint Genome Institute"/>
            <person name="Kuo A."/>
            <person name="Miyauchi S."/>
            <person name="Kiss E."/>
            <person name="Drula E."/>
            <person name="Kohler A."/>
            <person name="Sanchez-Garcia M."/>
            <person name="Andreopoulos B."/>
            <person name="Barry K.W."/>
            <person name="Bonito G."/>
            <person name="Buee M."/>
            <person name="Carver A."/>
            <person name="Chen C."/>
            <person name="Cichocki N."/>
            <person name="Clum A."/>
            <person name="Culley D."/>
            <person name="Crous P.W."/>
            <person name="Fauchery L."/>
            <person name="Girlanda M."/>
            <person name="Hayes R."/>
            <person name="Keri Z."/>
            <person name="LaButti K."/>
            <person name="Lipzen A."/>
            <person name="Lombard V."/>
            <person name="Magnuson J."/>
            <person name="Maillard F."/>
            <person name="Morin E."/>
            <person name="Murat C."/>
            <person name="Nolan M."/>
            <person name="Ohm R."/>
            <person name="Pangilinan J."/>
            <person name="Pereira M."/>
            <person name="Perotto S."/>
            <person name="Peter M."/>
            <person name="Riley R."/>
            <person name="Sitrit Y."/>
            <person name="Stielow B."/>
            <person name="Szollosi G."/>
            <person name="Zifcakova L."/>
            <person name="Stursova M."/>
            <person name="Spatafora J.W."/>
            <person name="Tedersoo L."/>
            <person name="Vaario L.-M."/>
            <person name="Yamada A."/>
            <person name="Yan M."/>
            <person name="Wang P."/>
            <person name="Xu J."/>
            <person name="Bruns T."/>
            <person name="Baldrian P."/>
            <person name="Vilgalys R."/>
            <person name="Henrissat B."/>
            <person name="Grigoriev I.V."/>
            <person name="Hibbett D."/>
            <person name="Nagy L.G."/>
            <person name="Martin F.M."/>
        </authorList>
    </citation>
    <scope>NUCLEOTIDE SEQUENCE</scope>
    <source>
        <strain evidence="10">Prilba</strain>
    </source>
</reference>
<evidence type="ECO:0000259" key="9">
    <source>
        <dbReference type="PROSITE" id="PS51651"/>
    </source>
</evidence>
<gene>
    <name evidence="10" type="ORF">DFH94DRAFT_372852</name>
</gene>
<dbReference type="InterPro" id="IPR027007">
    <property type="entry name" value="C2_DOCK-type_domain"/>
</dbReference>
<dbReference type="Gene3D" id="1.25.40.410">
    <property type="match status" value="1"/>
</dbReference>
<comment type="similarity">
    <text evidence="5">Belongs to the DOCK family.</text>
</comment>
<dbReference type="PROSITE" id="PS51650">
    <property type="entry name" value="C2_DOCK"/>
    <property type="match status" value="1"/>
</dbReference>
<keyword evidence="4" id="KW-0344">Guanine-nucleotide releasing factor</keyword>
<dbReference type="GO" id="GO:0005737">
    <property type="term" value="C:cytoplasm"/>
    <property type="evidence" value="ECO:0007669"/>
    <property type="project" value="UniProtKB-SubCell"/>
</dbReference>
<dbReference type="InterPro" id="IPR042455">
    <property type="entry name" value="DOCK_N_sub1"/>
</dbReference>
<dbReference type="Proteomes" id="UP000759537">
    <property type="component" value="Unassembled WGS sequence"/>
</dbReference>
<dbReference type="Pfam" id="PF20421">
    <property type="entry name" value="DHR-2_Lobe_C"/>
    <property type="match status" value="1"/>
</dbReference>
<dbReference type="Pfam" id="PF23554">
    <property type="entry name" value="TPR_DOCK"/>
    <property type="match status" value="2"/>
</dbReference>
<dbReference type="PANTHER" id="PTHR45653:SF10">
    <property type="entry name" value="MYOBLAST CITY, ISOFORM B"/>
    <property type="match status" value="1"/>
</dbReference>
<dbReference type="InterPro" id="IPR032376">
    <property type="entry name" value="DOCK_N"/>
</dbReference>
<dbReference type="GO" id="GO:0007264">
    <property type="term" value="P:small GTPase-mediated signal transduction"/>
    <property type="evidence" value="ECO:0007669"/>
    <property type="project" value="InterPro"/>
</dbReference>
<dbReference type="InterPro" id="IPR046769">
    <property type="entry name" value="DOCKER_Lobe_A"/>
</dbReference>
<dbReference type="Pfam" id="PF14429">
    <property type="entry name" value="DOCK-C2"/>
    <property type="match status" value="1"/>
</dbReference>
<dbReference type="PROSITE" id="PS51651">
    <property type="entry name" value="DOCKER"/>
    <property type="match status" value="1"/>
</dbReference>
<keyword evidence="11" id="KW-1185">Reference proteome</keyword>
<dbReference type="InterPro" id="IPR056372">
    <property type="entry name" value="TPR_DOCK"/>
</dbReference>
<organism evidence="10 11">
    <name type="scientific">Russula ochroleuca</name>
    <dbReference type="NCBI Taxonomy" id="152965"/>
    <lineage>
        <taxon>Eukaryota</taxon>
        <taxon>Fungi</taxon>
        <taxon>Dikarya</taxon>
        <taxon>Basidiomycota</taxon>
        <taxon>Agaricomycotina</taxon>
        <taxon>Agaricomycetes</taxon>
        <taxon>Russulales</taxon>
        <taxon>Russulaceae</taxon>
        <taxon>Russula</taxon>
    </lineage>
</organism>
<feature type="domain" description="C2 DOCK-type" evidence="8">
    <location>
        <begin position="669"/>
        <end position="874"/>
    </location>
</feature>
<evidence type="ECO:0000313" key="11">
    <source>
        <dbReference type="Proteomes" id="UP000759537"/>
    </source>
</evidence>
<keyword evidence="2" id="KW-0963">Cytoplasm</keyword>
<accession>A0A9P5MZG9</accession>
<comment type="caution">
    <text evidence="10">The sequence shown here is derived from an EMBL/GenBank/DDBJ whole genome shotgun (WGS) entry which is preliminary data.</text>
</comment>
<evidence type="ECO:0000256" key="5">
    <source>
        <dbReference type="PROSITE-ProRule" id="PRU00983"/>
    </source>
</evidence>
<dbReference type="InterPro" id="IPR043162">
    <property type="entry name" value="DOCK_C_lobe_C"/>
</dbReference>
<evidence type="ECO:0000259" key="8">
    <source>
        <dbReference type="PROSITE" id="PS51650"/>
    </source>
</evidence>
<dbReference type="InterPro" id="IPR046773">
    <property type="entry name" value="DOCKER_Lobe_C"/>
</dbReference>
<dbReference type="OrthoDB" id="18896at2759"/>
<reference evidence="10" key="2">
    <citation type="journal article" date="2020" name="Nat. Commun.">
        <title>Large-scale genome sequencing of mycorrhizal fungi provides insights into the early evolution of symbiotic traits.</title>
        <authorList>
            <person name="Miyauchi S."/>
            <person name="Kiss E."/>
            <person name="Kuo A."/>
            <person name="Drula E."/>
            <person name="Kohler A."/>
            <person name="Sanchez-Garcia M."/>
            <person name="Morin E."/>
            <person name="Andreopoulos B."/>
            <person name="Barry K.W."/>
            <person name="Bonito G."/>
            <person name="Buee M."/>
            <person name="Carver A."/>
            <person name="Chen C."/>
            <person name="Cichocki N."/>
            <person name="Clum A."/>
            <person name="Culley D."/>
            <person name="Crous P.W."/>
            <person name="Fauchery L."/>
            <person name="Girlanda M."/>
            <person name="Hayes R.D."/>
            <person name="Keri Z."/>
            <person name="LaButti K."/>
            <person name="Lipzen A."/>
            <person name="Lombard V."/>
            <person name="Magnuson J."/>
            <person name="Maillard F."/>
            <person name="Murat C."/>
            <person name="Nolan M."/>
            <person name="Ohm R.A."/>
            <person name="Pangilinan J."/>
            <person name="Pereira M.F."/>
            <person name="Perotto S."/>
            <person name="Peter M."/>
            <person name="Pfister S."/>
            <person name="Riley R."/>
            <person name="Sitrit Y."/>
            <person name="Stielow J.B."/>
            <person name="Szollosi G."/>
            <person name="Zifcakova L."/>
            <person name="Stursova M."/>
            <person name="Spatafora J.W."/>
            <person name="Tedersoo L."/>
            <person name="Vaario L.M."/>
            <person name="Yamada A."/>
            <person name="Yan M."/>
            <person name="Wang P."/>
            <person name="Xu J."/>
            <person name="Bruns T."/>
            <person name="Baldrian P."/>
            <person name="Vilgalys R."/>
            <person name="Dunand C."/>
            <person name="Henrissat B."/>
            <person name="Grigoriev I.V."/>
            <person name="Hibbett D."/>
            <person name="Nagy L.G."/>
            <person name="Martin F.M."/>
        </authorList>
    </citation>
    <scope>NUCLEOTIDE SEQUENCE</scope>
    <source>
        <strain evidence="10">Prilba</strain>
    </source>
</reference>
<evidence type="ECO:0000256" key="2">
    <source>
        <dbReference type="ARBA" id="ARBA00022490"/>
    </source>
</evidence>
<dbReference type="EMBL" id="WHVB01000005">
    <property type="protein sequence ID" value="KAF8482610.1"/>
    <property type="molecule type" value="Genomic_DNA"/>
</dbReference>
<dbReference type="Gene3D" id="1.20.58.740">
    <property type="match status" value="1"/>
</dbReference>
<dbReference type="InterPro" id="IPR035892">
    <property type="entry name" value="C2_domain_sf"/>
</dbReference>
<dbReference type="GO" id="GO:0005085">
    <property type="term" value="F:guanyl-nucleotide exchange factor activity"/>
    <property type="evidence" value="ECO:0007669"/>
    <property type="project" value="UniProtKB-KW"/>
</dbReference>
<feature type="coiled-coil region" evidence="6">
    <location>
        <begin position="1879"/>
        <end position="1906"/>
    </location>
</feature>
<dbReference type="Gene3D" id="2.60.40.150">
    <property type="entry name" value="C2 domain"/>
    <property type="match status" value="1"/>
</dbReference>
<dbReference type="InterPro" id="IPR027357">
    <property type="entry name" value="DOCKER_dom"/>
</dbReference>
<name>A0A9P5MZG9_9AGAM</name>
<evidence type="ECO:0000256" key="1">
    <source>
        <dbReference type="ARBA" id="ARBA00004496"/>
    </source>
</evidence>
<dbReference type="GO" id="GO:0031267">
    <property type="term" value="F:small GTPase binding"/>
    <property type="evidence" value="ECO:0007669"/>
    <property type="project" value="TreeGrafter"/>
</dbReference>
<feature type="region of interest" description="Disordered" evidence="7">
    <location>
        <begin position="518"/>
        <end position="553"/>
    </location>
</feature>
<dbReference type="InterPro" id="IPR026791">
    <property type="entry name" value="DOCK"/>
</dbReference>
<keyword evidence="6" id="KW-0175">Coiled coil</keyword>
<dbReference type="GO" id="GO:0005886">
    <property type="term" value="C:plasma membrane"/>
    <property type="evidence" value="ECO:0007669"/>
    <property type="project" value="TreeGrafter"/>
</dbReference>
<feature type="region of interest" description="Disordered" evidence="7">
    <location>
        <begin position="163"/>
        <end position="243"/>
    </location>
</feature>